<reference evidence="1 2" key="1">
    <citation type="submission" date="2024-01" db="EMBL/GenBank/DDBJ databases">
        <title>Metagenomic exploration of the rhizosphere soil microbial community and their significance in facilitating the development of wild simulated ginseng.</title>
        <authorList>
            <person name="Huang J."/>
        </authorList>
    </citation>
    <scope>NUCLEOTIDE SEQUENCE [LARGE SCALE GENOMIC DNA]</scope>
    <source>
        <strain evidence="1 2">WY141</strain>
    </source>
</reference>
<evidence type="ECO:0000313" key="1">
    <source>
        <dbReference type="EMBL" id="MER0428841.1"/>
    </source>
</evidence>
<evidence type="ECO:0000313" key="2">
    <source>
        <dbReference type="Proteomes" id="UP001456562"/>
    </source>
</evidence>
<gene>
    <name evidence="1" type="ORF">ABR748_32220</name>
</gene>
<sequence>MRRPAFRRCGLAPGTLSAQDQAVVDQFRATLTALRNPQPWAPGLSQDIAVRVGPFIERANTRPGDDHGTMIAVTLVHPATPHAAAYRNGRELGYTERGWLRCPTSAILGIWQPGYQTLTHAAANLPLPDDVGIEPAHYAVHIEARKRDGSLDGYTLLRLGPYTRTSHAQHGGDLLTAVLDGQETTLVPGHRVSVRFGPLVVSDHQLFTDPYGADVVAFLADAVKGATA</sequence>
<protein>
    <submittedName>
        <fullName evidence="1">Uncharacterized protein</fullName>
    </submittedName>
</protein>
<dbReference type="Proteomes" id="UP001456562">
    <property type="component" value="Unassembled WGS sequence"/>
</dbReference>
<dbReference type="EMBL" id="JBEJUE010000044">
    <property type="protein sequence ID" value="MER0428841.1"/>
    <property type="molecule type" value="Genomic_DNA"/>
</dbReference>
<proteinExistence type="predicted"/>
<accession>A0ABV1QCD3</accession>
<keyword evidence="2" id="KW-1185">Reference proteome</keyword>
<name>A0ABV1QCD3_STRMI</name>
<dbReference type="RefSeq" id="WP_350240873.1">
    <property type="nucleotide sequence ID" value="NZ_JBEJUE010000044.1"/>
</dbReference>
<organism evidence="1 2">
    <name type="scientific">Streptomyces microflavus</name>
    <name type="common">Streptomyces lipmanii</name>
    <dbReference type="NCBI Taxonomy" id="1919"/>
    <lineage>
        <taxon>Bacteria</taxon>
        <taxon>Bacillati</taxon>
        <taxon>Actinomycetota</taxon>
        <taxon>Actinomycetes</taxon>
        <taxon>Kitasatosporales</taxon>
        <taxon>Streptomycetaceae</taxon>
        <taxon>Streptomyces</taxon>
    </lineage>
</organism>
<comment type="caution">
    <text evidence="1">The sequence shown here is derived from an EMBL/GenBank/DDBJ whole genome shotgun (WGS) entry which is preliminary data.</text>
</comment>